<keyword evidence="7 9" id="KW-0129">CBS domain</keyword>
<dbReference type="InterPro" id="IPR000644">
    <property type="entry name" value="CBS_dom"/>
</dbReference>
<dbReference type="SMART" id="SM01091">
    <property type="entry name" value="CorC_HlyC"/>
    <property type="match status" value="1"/>
</dbReference>
<keyword evidence="4 10" id="KW-0812">Transmembrane</keyword>
<dbReference type="InterPro" id="IPR016169">
    <property type="entry name" value="FAD-bd_PCMH_sub2"/>
</dbReference>
<keyword evidence="8 10" id="KW-0472">Membrane</keyword>
<organism evidence="14 15">
    <name type="scientific">Terrisporobacter othiniensis</name>
    <dbReference type="NCBI Taxonomy" id="1577792"/>
    <lineage>
        <taxon>Bacteria</taxon>
        <taxon>Bacillati</taxon>
        <taxon>Bacillota</taxon>
        <taxon>Clostridia</taxon>
        <taxon>Peptostreptococcales</taxon>
        <taxon>Peptostreptococcaceae</taxon>
        <taxon>Terrisporobacter</taxon>
    </lineage>
</organism>
<dbReference type="STRING" id="1577792.QX51_06915"/>
<dbReference type="Pfam" id="PF01595">
    <property type="entry name" value="CNNM"/>
    <property type="match status" value="1"/>
</dbReference>
<feature type="transmembrane region" description="Helical" evidence="11">
    <location>
        <begin position="12"/>
        <end position="36"/>
    </location>
</feature>
<dbReference type="SUPFAM" id="SSF54631">
    <property type="entry name" value="CBS-domain pair"/>
    <property type="match status" value="1"/>
</dbReference>
<evidence type="ECO:0000313" key="14">
    <source>
        <dbReference type="EMBL" id="KHS57691.1"/>
    </source>
</evidence>
<evidence type="ECO:0000256" key="10">
    <source>
        <dbReference type="PROSITE-ProRule" id="PRU01193"/>
    </source>
</evidence>
<evidence type="ECO:0000256" key="5">
    <source>
        <dbReference type="ARBA" id="ARBA00022737"/>
    </source>
</evidence>
<dbReference type="InterPro" id="IPR002550">
    <property type="entry name" value="CNNM"/>
</dbReference>
<dbReference type="InterPro" id="IPR005170">
    <property type="entry name" value="Transptr-assoc_dom"/>
</dbReference>
<dbReference type="OrthoDB" id="9798188at2"/>
<evidence type="ECO:0000313" key="15">
    <source>
        <dbReference type="Proteomes" id="UP000031189"/>
    </source>
</evidence>
<evidence type="ECO:0000256" key="6">
    <source>
        <dbReference type="ARBA" id="ARBA00022989"/>
    </source>
</evidence>
<dbReference type="PROSITE" id="PS51371">
    <property type="entry name" value="CBS"/>
    <property type="match status" value="2"/>
</dbReference>
<dbReference type="AlphaFoldDB" id="A0A0B3VLN8"/>
<evidence type="ECO:0000259" key="13">
    <source>
        <dbReference type="PROSITE" id="PS51846"/>
    </source>
</evidence>
<dbReference type="PANTHER" id="PTHR43099:SF2">
    <property type="entry name" value="UPF0053 PROTEIN YRKA"/>
    <property type="match status" value="1"/>
</dbReference>
<feature type="domain" description="CNNM transmembrane" evidence="13">
    <location>
        <begin position="7"/>
        <end position="207"/>
    </location>
</feature>
<dbReference type="FunFam" id="3.10.580.10:FF:000002">
    <property type="entry name" value="Magnesium/cobalt efflux protein CorC"/>
    <property type="match status" value="1"/>
</dbReference>
<dbReference type="InterPro" id="IPR036318">
    <property type="entry name" value="FAD-bd_PCMH-like_sf"/>
</dbReference>
<accession>A0A0B3VLN8</accession>
<keyword evidence="15" id="KW-1185">Reference proteome</keyword>
<dbReference type="Proteomes" id="UP000031189">
    <property type="component" value="Unassembled WGS sequence"/>
</dbReference>
<evidence type="ECO:0000256" key="8">
    <source>
        <dbReference type="ARBA" id="ARBA00023136"/>
    </source>
</evidence>
<keyword evidence="6 10" id="KW-1133">Transmembrane helix</keyword>
<comment type="subcellular location">
    <subcellularLocation>
        <location evidence="1">Cell membrane</location>
        <topology evidence="1">Multi-pass membrane protein</topology>
    </subcellularLocation>
</comment>
<reference evidence="14 15" key="1">
    <citation type="submission" date="2014-12" db="EMBL/GenBank/DDBJ databases">
        <title>Draft genome sequence of Terrisporobacter sp. 08-306576, isolated from the blood culture of a bacteremia patient.</title>
        <authorList>
            <person name="Lund L.C."/>
            <person name="Sydenham T.V."/>
            <person name="Hogh S.V."/>
            <person name="Skov M.N."/>
            <person name="Kemp M."/>
            <person name="Justesen U.S."/>
        </authorList>
    </citation>
    <scope>NUCLEOTIDE SEQUENCE [LARGE SCALE GENOMIC DNA]</scope>
    <source>
        <strain evidence="14 15">08-306576</strain>
    </source>
</reference>
<dbReference type="EMBL" id="JWHR01000067">
    <property type="protein sequence ID" value="KHS57691.1"/>
    <property type="molecule type" value="Genomic_DNA"/>
</dbReference>
<evidence type="ECO:0000256" key="2">
    <source>
        <dbReference type="ARBA" id="ARBA00006337"/>
    </source>
</evidence>
<dbReference type="SUPFAM" id="SSF56176">
    <property type="entry name" value="FAD-binding/transporter-associated domain-like"/>
    <property type="match status" value="1"/>
</dbReference>
<dbReference type="RefSeq" id="WP_039679177.1">
    <property type="nucleotide sequence ID" value="NZ_JAWGXO010000004.1"/>
</dbReference>
<dbReference type="GO" id="GO:0050660">
    <property type="term" value="F:flavin adenine dinucleotide binding"/>
    <property type="evidence" value="ECO:0007669"/>
    <property type="project" value="InterPro"/>
</dbReference>
<feature type="transmembrane region" description="Helical" evidence="11">
    <location>
        <begin position="109"/>
        <end position="129"/>
    </location>
</feature>
<comment type="caution">
    <text evidence="14">The sequence shown here is derived from an EMBL/GenBank/DDBJ whole genome shotgun (WGS) entry which is preliminary data.</text>
</comment>
<evidence type="ECO:0000256" key="1">
    <source>
        <dbReference type="ARBA" id="ARBA00004651"/>
    </source>
</evidence>
<dbReference type="InterPro" id="IPR046342">
    <property type="entry name" value="CBS_dom_sf"/>
</dbReference>
<protein>
    <submittedName>
        <fullName evidence="14">Hemolysin</fullName>
    </submittedName>
</protein>
<dbReference type="Gene3D" id="3.10.580.10">
    <property type="entry name" value="CBS-domain"/>
    <property type="match status" value="1"/>
</dbReference>
<evidence type="ECO:0000256" key="3">
    <source>
        <dbReference type="ARBA" id="ARBA00022475"/>
    </source>
</evidence>
<proteinExistence type="inferred from homology"/>
<dbReference type="Pfam" id="PF03471">
    <property type="entry name" value="CorC_HlyC"/>
    <property type="match status" value="1"/>
</dbReference>
<evidence type="ECO:0000256" key="9">
    <source>
        <dbReference type="PROSITE-ProRule" id="PRU00703"/>
    </source>
</evidence>
<feature type="domain" description="CBS" evidence="12">
    <location>
        <begin position="226"/>
        <end position="289"/>
    </location>
</feature>
<evidence type="ECO:0000259" key="12">
    <source>
        <dbReference type="PROSITE" id="PS51371"/>
    </source>
</evidence>
<name>A0A0B3VLN8_9FIRM</name>
<gene>
    <name evidence="14" type="ORF">QX51_06915</name>
</gene>
<dbReference type="Pfam" id="PF00571">
    <property type="entry name" value="CBS"/>
    <property type="match status" value="1"/>
</dbReference>
<dbReference type="PROSITE" id="PS51846">
    <property type="entry name" value="CNNM"/>
    <property type="match status" value="1"/>
</dbReference>
<dbReference type="InterPro" id="IPR044751">
    <property type="entry name" value="Ion_transp-like_CBS"/>
</dbReference>
<feature type="transmembrane region" description="Helical" evidence="11">
    <location>
        <begin position="67"/>
        <end position="89"/>
    </location>
</feature>
<evidence type="ECO:0000256" key="11">
    <source>
        <dbReference type="SAM" id="Phobius"/>
    </source>
</evidence>
<feature type="domain" description="CBS" evidence="12">
    <location>
        <begin position="292"/>
        <end position="349"/>
    </location>
</feature>
<comment type="similarity">
    <text evidence="2">Belongs to the UPF0053 family.</text>
</comment>
<keyword evidence="3" id="KW-1003">Cell membrane</keyword>
<evidence type="ECO:0000256" key="7">
    <source>
        <dbReference type="ARBA" id="ARBA00023122"/>
    </source>
</evidence>
<dbReference type="Gene3D" id="3.30.465.10">
    <property type="match status" value="1"/>
</dbReference>
<dbReference type="GO" id="GO:0005886">
    <property type="term" value="C:plasma membrane"/>
    <property type="evidence" value="ECO:0007669"/>
    <property type="project" value="UniProtKB-SubCell"/>
</dbReference>
<evidence type="ECO:0000256" key="4">
    <source>
        <dbReference type="ARBA" id="ARBA00022692"/>
    </source>
</evidence>
<dbReference type="CDD" id="cd04590">
    <property type="entry name" value="CBS_pair_CorC_HlyC_assoc"/>
    <property type="match status" value="1"/>
</dbReference>
<dbReference type="PANTHER" id="PTHR43099">
    <property type="entry name" value="UPF0053 PROTEIN YRKA"/>
    <property type="match status" value="1"/>
</dbReference>
<keyword evidence="5" id="KW-0677">Repeat</keyword>
<sequence length="442" mass="49880">MSSLDDLSRSIIPQLFVILILTLINGFFAAAEMAFVSVNKHKINSLCEEKNKNAILLNKLLEDPSNFLSTIQIGITLAGFFSSASAATTLSVRLFNVLSPYNIPYAQEISMILITLVLSFLTLVFGELVPKRIALKKCETIALASVAPVYFISKISKPFIKILSLSTKVILKLTHNDDVEDENNITTEEIKLLITQSEKNGTINFMEKEMIDKVFDFSDKISKEIMTSRTDTILIDIDDDIKTKLNTILSCKYSRIPVYKDSVDNIIGILYIKDLISHLVNCNFDNLDLKSLLHSPSFVPETKKIDELFILLKQSKNHMAILIDEYGGFSGIVTMEDIIEEIVGDIEDEYDIDNDKVKNLGHGSFEIKGNMSLLDFNNTFNTDLQCDDCDTINGYIISRIDKIPRNEENIIINIENYELQVIEVDDNRIEKLKINFAKESAS</sequence>
<dbReference type="InterPro" id="IPR051676">
    <property type="entry name" value="UPF0053_domain"/>
</dbReference>